<protein>
    <recommendedName>
        <fullName evidence="4">Fuseless</fullName>
    </recommendedName>
</protein>
<feature type="transmembrane region" description="Helical" evidence="1">
    <location>
        <begin position="20"/>
        <end position="41"/>
    </location>
</feature>
<feature type="transmembrane region" description="Helical" evidence="1">
    <location>
        <begin position="96"/>
        <end position="117"/>
    </location>
</feature>
<feature type="transmembrane region" description="Helical" evidence="1">
    <location>
        <begin position="260"/>
        <end position="280"/>
    </location>
</feature>
<proteinExistence type="predicted"/>
<dbReference type="GO" id="GO:0007274">
    <property type="term" value="P:neuromuscular synaptic transmission"/>
    <property type="evidence" value="ECO:0007669"/>
    <property type="project" value="TreeGrafter"/>
</dbReference>
<evidence type="ECO:0008006" key="4">
    <source>
        <dbReference type="Google" id="ProtNLM"/>
    </source>
</evidence>
<dbReference type="GO" id="GO:0042734">
    <property type="term" value="C:presynaptic membrane"/>
    <property type="evidence" value="ECO:0007669"/>
    <property type="project" value="TreeGrafter"/>
</dbReference>
<dbReference type="EMBL" id="JALNTZ010000008">
    <property type="protein sequence ID" value="KAJ3642540.1"/>
    <property type="molecule type" value="Genomic_DNA"/>
</dbReference>
<feature type="transmembrane region" description="Helical" evidence="1">
    <location>
        <begin position="61"/>
        <end position="84"/>
    </location>
</feature>
<dbReference type="InterPro" id="IPR032751">
    <property type="entry name" value="Fuseless"/>
</dbReference>
<organism evidence="2 3">
    <name type="scientific">Zophobas morio</name>
    <dbReference type="NCBI Taxonomy" id="2755281"/>
    <lineage>
        <taxon>Eukaryota</taxon>
        <taxon>Metazoa</taxon>
        <taxon>Ecdysozoa</taxon>
        <taxon>Arthropoda</taxon>
        <taxon>Hexapoda</taxon>
        <taxon>Insecta</taxon>
        <taxon>Pterygota</taxon>
        <taxon>Neoptera</taxon>
        <taxon>Endopterygota</taxon>
        <taxon>Coleoptera</taxon>
        <taxon>Polyphaga</taxon>
        <taxon>Cucujiformia</taxon>
        <taxon>Tenebrionidae</taxon>
        <taxon>Zophobas</taxon>
    </lineage>
</organism>
<dbReference type="Pfam" id="PF15993">
    <property type="entry name" value="Fuseless"/>
    <property type="match status" value="1"/>
</dbReference>
<dbReference type="PANTHER" id="PTHR35270:SF2">
    <property type="entry name" value="FUSELESS, ISOFORM A"/>
    <property type="match status" value="1"/>
</dbReference>
<keyword evidence="1" id="KW-0812">Transmembrane</keyword>
<accession>A0AA38HRQ7</accession>
<dbReference type="GO" id="GO:0070073">
    <property type="term" value="P:clustering of voltage-gated calcium channels"/>
    <property type="evidence" value="ECO:0007669"/>
    <property type="project" value="TreeGrafter"/>
</dbReference>
<feature type="transmembrane region" description="Helical" evidence="1">
    <location>
        <begin position="300"/>
        <end position="321"/>
    </location>
</feature>
<feature type="transmembrane region" description="Helical" evidence="1">
    <location>
        <begin position="132"/>
        <end position="149"/>
    </location>
</feature>
<comment type="caution">
    <text evidence="2">The sequence shown here is derived from an EMBL/GenBank/DDBJ whole genome shotgun (WGS) entry which is preliminary data.</text>
</comment>
<keyword evidence="3" id="KW-1185">Reference proteome</keyword>
<keyword evidence="1" id="KW-1133">Transmembrane helix</keyword>
<reference evidence="2" key="1">
    <citation type="journal article" date="2023" name="G3 (Bethesda)">
        <title>Whole genome assemblies of Zophobas morio and Tenebrio molitor.</title>
        <authorList>
            <person name="Kaur S."/>
            <person name="Stinson S.A."/>
            <person name="diCenzo G.C."/>
        </authorList>
    </citation>
    <scope>NUCLEOTIDE SEQUENCE</scope>
    <source>
        <strain evidence="2">QUZm001</strain>
    </source>
</reference>
<name>A0AA38HRQ7_9CUCU</name>
<evidence type="ECO:0000313" key="3">
    <source>
        <dbReference type="Proteomes" id="UP001168821"/>
    </source>
</evidence>
<dbReference type="AlphaFoldDB" id="A0AA38HRQ7"/>
<feature type="transmembrane region" description="Helical" evidence="1">
    <location>
        <begin position="227"/>
        <end position="248"/>
    </location>
</feature>
<feature type="transmembrane region" description="Helical" evidence="1">
    <location>
        <begin position="187"/>
        <end position="207"/>
    </location>
</feature>
<evidence type="ECO:0000313" key="2">
    <source>
        <dbReference type="EMBL" id="KAJ3642540.1"/>
    </source>
</evidence>
<evidence type="ECO:0000256" key="1">
    <source>
        <dbReference type="SAM" id="Phobius"/>
    </source>
</evidence>
<gene>
    <name evidence="2" type="ORF">Zmor_025308</name>
</gene>
<keyword evidence="1" id="KW-0472">Membrane</keyword>
<sequence length="393" mass="44567">MRGSTAGLPETLRVRHNAQYYAVLSILDTLFSSLVVAPLVIGYWRSVWELMGVYVYPEDELLSACISTGLGIVGHLFFTLLQRLFERYLHPDRGRILFYVMSRVYTVCFAFVCVNGWRGPWLLLAMFTKNELWSILTPFIVGIVALAAMRGLRNASAAPFAVVLDTAKGYFEVPTMFRVAMSERTSLYILDCLFSVLIVGTLVVFVWRGAWALVDIYLFPESEKWSAWGSLIVGYCAVAIAFLLQPFMKWLCDRITGVSRVLVADLFLILSLVGTVNVWRGIWNLLNLYLLPDNLELSCWLTHWVSLTLLILLGCSNSLLVRGVSIDAEEPAGKCVVFPCYYLRLIFHEQKLKKLQSEQNKTELDNVKPCENNHVVNEQYPQTLQVNHKVGDV</sequence>
<dbReference type="Proteomes" id="UP001168821">
    <property type="component" value="Unassembled WGS sequence"/>
</dbReference>
<dbReference type="PANTHER" id="PTHR35270">
    <property type="entry name" value="FUSELESS, ISOFORM A"/>
    <property type="match status" value="1"/>
</dbReference>
<dbReference type="GO" id="GO:0007270">
    <property type="term" value="P:neuron-neuron synaptic transmission"/>
    <property type="evidence" value="ECO:0007669"/>
    <property type="project" value="TreeGrafter"/>
</dbReference>